<sequence>MMTVLTVSPFLLISLFTPPVFPENYWLFFALNYRLRK</sequence>
<gene>
    <name evidence="1" type="ORF">O53_4018</name>
</gene>
<evidence type="ECO:0000313" key="1">
    <source>
        <dbReference type="EMBL" id="ELP55189.1"/>
    </source>
</evidence>
<organism evidence="1 2">
    <name type="scientific">Microcystis aeruginosa TAIHU98</name>
    <dbReference type="NCBI Taxonomy" id="1134457"/>
    <lineage>
        <taxon>Bacteria</taxon>
        <taxon>Bacillati</taxon>
        <taxon>Cyanobacteriota</taxon>
        <taxon>Cyanophyceae</taxon>
        <taxon>Oscillatoriophycideae</taxon>
        <taxon>Chroococcales</taxon>
        <taxon>Microcystaceae</taxon>
        <taxon>Microcystis</taxon>
    </lineage>
</organism>
<evidence type="ECO:0000313" key="2">
    <source>
        <dbReference type="Proteomes" id="UP000010932"/>
    </source>
</evidence>
<dbReference type="Proteomes" id="UP000010932">
    <property type="component" value="Unassembled WGS sequence"/>
</dbReference>
<name>L7E838_MICAE</name>
<reference evidence="1 2" key="1">
    <citation type="journal article" date="2013" name="Genome Announc.">
        <title>Whole-Genome Sequence of Microcystis aeruginosa TAIHU98, a Nontoxic Bloom-Forming Strain Isolated from Taihu Lake, China.</title>
        <authorList>
            <person name="Yang C."/>
            <person name="Zhang W."/>
            <person name="Ren M."/>
            <person name="Song L."/>
            <person name="Li T."/>
            <person name="Zhao J."/>
        </authorList>
    </citation>
    <scope>NUCLEOTIDE SEQUENCE [LARGE SCALE GENOMIC DNA]</scope>
    <source>
        <strain evidence="1 2">TAIHU98</strain>
    </source>
</reference>
<dbReference type="EMBL" id="ANKQ01000002">
    <property type="protein sequence ID" value="ELP55189.1"/>
    <property type="molecule type" value="Genomic_DNA"/>
</dbReference>
<accession>L7E838</accession>
<dbReference type="AlphaFoldDB" id="L7E838"/>
<protein>
    <submittedName>
        <fullName evidence="1">Putative membrane protein</fullName>
    </submittedName>
</protein>
<proteinExistence type="predicted"/>
<comment type="caution">
    <text evidence="1">The sequence shown here is derived from an EMBL/GenBank/DDBJ whole genome shotgun (WGS) entry which is preliminary data.</text>
</comment>